<sequence>MEILLGEQALSVRDVTKVARGECGVALSPVARARLERSRELLERWASEDRAIYGMTRGLGHKVTQAIPREARSRFSEMLLRARATGAGGYFGNDVVRASMFVRSAGLALAGAGVRDIVVDTQLAMLEKGVYPRVPKVGSVGAADLVLCANLALPIIGDGFVEYQGQVVASAEAMAAAGIGIVQLKEKEGLALCSSNAVSVALGALVVDELETLLLATEATAALSLEAFRANLSPIDERPAQARPAPGQVRSAKALRALLKGSELFAEGTARRLQDPVSYRCIVQVHGAVRAELDRARENVEIELNSASDNPLILPEADVIIPTGNFHTPSMAIAFDALRIAITQMGTMIAARVARSLDAAITGLTVGLAPVSDPTHTGYGLIKLVAQTLSRELRYLANPVSIDDVGLIAVEDQVPMTPVAVRRASEQLDYLRQLIACEMLVAAQAIELRSPARIAEAPRRLHEAIREVVPSLGEDKSTTRDIERLSESLRSGPVRLAVEDLFSQWSK</sequence>
<dbReference type="EC" id="4.3.1.3" evidence="1"/>
<gene>
    <name evidence="1" type="ORF">PAN31108_03215</name>
</gene>
<reference evidence="1 2" key="1">
    <citation type="submission" date="2019-08" db="EMBL/GenBank/DDBJ databases">
        <authorList>
            <person name="Peeters C."/>
        </authorList>
    </citation>
    <scope>NUCLEOTIDE SEQUENCE [LARGE SCALE GENOMIC DNA]</scope>
    <source>
        <strain evidence="1 2">LMG 31108</strain>
    </source>
</reference>
<keyword evidence="2" id="KW-1185">Reference proteome</keyword>
<dbReference type="GO" id="GO:0004397">
    <property type="term" value="F:histidine ammonia-lyase activity"/>
    <property type="evidence" value="ECO:0007669"/>
    <property type="project" value="UniProtKB-EC"/>
</dbReference>
<dbReference type="SUPFAM" id="SSF48557">
    <property type="entry name" value="L-aspartase-like"/>
    <property type="match status" value="1"/>
</dbReference>
<dbReference type="Proteomes" id="UP000406256">
    <property type="component" value="Unassembled WGS sequence"/>
</dbReference>
<keyword evidence="1" id="KW-0456">Lyase</keyword>
<dbReference type="AlphaFoldDB" id="A0A5E4WFZ2"/>
<dbReference type="Gene3D" id="1.10.275.10">
    <property type="entry name" value="Fumarase/aspartase (N-terminal domain)"/>
    <property type="match status" value="1"/>
</dbReference>
<dbReference type="InterPro" id="IPR024083">
    <property type="entry name" value="Fumarase/histidase_N"/>
</dbReference>
<dbReference type="Pfam" id="PF00221">
    <property type="entry name" value="Lyase_aromatic"/>
    <property type="match status" value="1"/>
</dbReference>
<dbReference type="CDD" id="cd00332">
    <property type="entry name" value="PAL-HAL"/>
    <property type="match status" value="1"/>
</dbReference>
<dbReference type="InterPro" id="IPR008948">
    <property type="entry name" value="L-Aspartase-like"/>
</dbReference>
<dbReference type="RefSeq" id="WP_150669808.1">
    <property type="nucleotide sequence ID" value="NZ_CABPSB010000011.1"/>
</dbReference>
<accession>A0A5E4WFZ2</accession>
<name>A0A5E4WFZ2_9BURK</name>
<dbReference type="InterPro" id="IPR001106">
    <property type="entry name" value="Aromatic_Lyase"/>
</dbReference>
<dbReference type="EMBL" id="CABPSB010000011">
    <property type="protein sequence ID" value="VVE22689.1"/>
    <property type="molecule type" value="Genomic_DNA"/>
</dbReference>
<protein>
    <submittedName>
        <fullName evidence="1">Histidine ammonia-lyase</fullName>
        <ecNumber evidence="1">4.3.1.3</ecNumber>
    </submittedName>
</protein>
<dbReference type="OrthoDB" id="9806955at2"/>
<evidence type="ECO:0000313" key="2">
    <source>
        <dbReference type="Proteomes" id="UP000406256"/>
    </source>
</evidence>
<dbReference type="PANTHER" id="PTHR10362">
    <property type="entry name" value="HISTIDINE AMMONIA-LYASE"/>
    <property type="match status" value="1"/>
</dbReference>
<dbReference type="Gene3D" id="1.20.200.10">
    <property type="entry name" value="Fumarase/aspartase (Central domain)"/>
    <property type="match status" value="1"/>
</dbReference>
<evidence type="ECO:0000313" key="1">
    <source>
        <dbReference type="EMBL" id="VVE22689.1"/>
    </source>
</evidence>
<proteinExistence type="predicted"/>
<organism evidence="1 2">
    <name type="scientific">Pandoraea anhela</name>
    <dbReference type="NCBI Taxonomy" id="2508295"/>
    <lineage>
        <taxon>Bacteria</taxon>
        <taxon>Pseudomonadati</taxon>
        <taxon>Pseudomonadota</taxon>
        <taxon>Betaproteobacteria</taxon>
        <taxon>Burkholderiales</taxon>
        <taxon>Burkholderiaceae</taxon>
        <taxon>Pandoraea</taxon>
    </lineage>
</organism>